<evidence type="ECO:0000256" key="1">
    <source>
        <dbReference type="SAM" id="SignalP"/>
    </source>
</evidence>
<feature type="chain" id="PRO_5002732583" evidence="1">
    <location>
        <begin position="26"/>
        <end position="402"/>
    </location>
</feature>
<name>A9B7J3_HERA2</name>
<sequence>MVARQIVKAVAAGLLVVGLSTPAFASGTLTNKFTDYNTVDVKDTVNVMDYGMATAIGDFDDIAGVQTFVSAVRKDDGNLRVSAYYVNTTTNTKLGADIEDGGAMNDVAIDRVGSSGLVVAAVEMNDRSLKFIAYDVTTGTNGRTIDRLNDHIPSIPDLSFVSDVQIARVGSLNRGQFVTIVRRQDGTMRLDSWKVVRNNNNTVTFTWLDFVDGGLQIGDEIAMIRNTTNLWQFATVHKNSNDLMNIRVWNVDQDASGSINFLSGVVYGTSIEGFDVAFSSQRLLTARYKSDGTTVIEMWNVDPFTNQISLDASGSLSTGSSNGVQIFDMGGGDLVLLRENILGSLFQNTLSTSGSVITLDPGGDQHMFTDGFSGVDGGDGRLFYAIADADVNKLTHQLWLHQ</sequence>
<dbReference type="AlphaFoldDB" id="A9B7J3"/>
<organism evidence="2 3">
    <name type="scientific">Herpetosiphon aurantiacus (strain ATCC 23779 / DSM 785 / 114-95)</name>
    <dbReference type="NCBI Taxonomy" id="316274"/>
    <lineage>
        <taxon>Bacteria</taxon>
        <taxon>Bacillati</taxon>
        <taxon>Chloroflexota</taxon>
        <taxon>Chloroflexia</taxon>
        <taxon>Herpetosiphonales</taxon>
        <taxon>Herpetosiphonaceae</taxon>
        <taxon>Herpetosiphon</taxon>
    </lineage>
</organism>
<accession>A9B7J3</accession>
<evidence type="ECO:0000313" key="2">
    <source>
        <dbReference type="EMBL" id="ABX02966.1"/>
    </source>
</evidence>
<keyword evidence="3" id="KW-1185">Reference proteome</keyword>
<keyword evidence="1" id="KW-0732">Signal</keyword>
<dbReference type="Proteomes" id="UP000000787">
    <property type="component" value="Chromosome"/>
</dbReference>
<dbReference type="InParanoid" id="A9B7J3"/>
<proteinExistence type="predicted"/>
<dbReference type="HOGENOM" id="CLU_684711_0_0_0"/>
<evidence type="ECO:0000313" key="3">
    <source>
        <dbReference type="Proteomes" id="UP000000787"/>
    </source>
</evidence>
<dbReference type="BioCyc" id="HAUR316274:GHYA-317-MONOMER"/>
<dbReference type="EMBL" id="CP000875">
    <property type="protein sequence ID" value="ABX02966.1"/>
    <property type="molecule type" value="Genomic_DNA"/>
</dbReference>
<gene>
    <name evidence="2" type="ordered locus">Haur_0314</name>
</gene>
<reference evidence="2 3" key="1">
    <citation type="journal article" date="2011" name="Stand. Genomic Sci.">
        <title>Complete genome sequence of the filamentous gliding predatory bacterium Herpetosiphon aurantiacus type strain (114-95(T)).</title>
        <authorList>
            <person name="Kiss H."/>
            <person name="Nett M."/>
            <person name="Domin N."/>
            <person name="Martin K."/>
            <person name="Maresca J.A."/>
            <person name="Copeland A."/>
            <person name="Lapidus A."/>
            <person name="Lucas S."/>
            <person name="Berry K.W."/>
            <person name="Glavina Del Rio T."/>
            <person name="Dalin E."/>
            <person name="Tice H."/>
            <person name="Pitluck S."/>
            <person name="Richardson P."/>
            <person name="Bruce D."/>
            <person name="Goodwin L."/>
            <person name="Han C."/>
            <person name="Detter J.C."/>
            <person name="Schmutz J."/>
            <person name="Brettin T."/>
            <person name="Land M."/>
            <person name="Hauser L."/>
            <person name="Kyrpides N.C."/>
            <person name="Ivanova N."/>
            <person name="Goker M."/>
            <person name="Woyke T."/>
            <person name="Klenk H.P."/>
            <person name="Bryant D.A."/>
        </authorList>
    </citation>
    <scope>NUCLEOTIDE SEQUENCE [LARGE SCALE GENOMIC DNA]</scope>
    <source>
        <strain evidence="3">ATCC 23779 / DSM 785 / 114-95</strain>
    </source>
</reference>
<protein>
    <submittedName>
        <fullName evidence="2">Uncharacterized protein</fullName>
    </submittedName>
</protein>
<feature type="signal peptide" evidence="1">
    <location>
        <begin position="1"/>
        <end position="25"/>
    </location>
</feature>
<dbReference type="KEGG" id="hau:Haur_0314"/>